<evidence type="ECO:0000256" key="1">
    <source>
        <dbReference type="ARBA" id="ARBA00001954"/>
    </source>
</evidence>
<protein>
    <submittedName>
        <fullName evidence="8">Lysine-specific demethylase 8</fullName>
    </submittedName>
</protein>
<dbReference type="SMART" id="SM00558">
    <property type="entry name" value="JmjC"/>
    <property type="match status" value="1"/>
</dbReference>
<keyword evidence="5" id="KW-0408">Iron</keyword>
<keyword evidence="6" id="KW-0539">Nucleus</keyword>
<comment type="cofactor">
    <cofactor evidence="1">
        <name>Fe(2+)</name>
        <dbReference type="ChEBI" id="CHEBI:29033"/>
    </cofactor>
</comment>
<dbReference type="OrthoDB" id="47172at2759"/>
<keyword evidence="4" id="KW-0560">Oxidoreductase</keyword>
<dbReference type="GO" id="GO:0032259">
    <property type="term" value="P:methylation"/>
    <property type="evidence" value="ECO:0007669"/>
    <property type="project" value="UniProtKB-KW"/>
</dbReference>
<proteinExistence type="predicted"/>
<gene>
    <name evidence="8" type="primary">kdm8_3</name>
    <name evidence="8" type="ORF">B7P43_G16478</name>
</gene>
<evidence type="ECO:0000256" key="5">
    <source>
        <dbReference type="ARBA" id="ARBA00023004"/>
    </source>
</evidence>
<dbReference type="GO" id="GO:0046872">
    <property type="term" value="F:metal ion binding"/>
    <property type="evidence" value="ECO:0007669"/>
    <property type="project" value="UniProtKB-KW"/>
</dbReference>
<comment type="subcellular location">
    <subcellularLocation>
        <location evidence="2">Nucleus</location>
    </subcellularLocation>
</comment>
<keyword evidence="8" id="KW-0808">Transferase</keyword>
<feature type="domain" description="JmjC" evidence="7">
    <location>
        <begin position="259"/>
        <end position="400"/>
    </location>
</feature>
<evidence type="ECO:0000313" key="8">
    <source>
        <dbReference type="EMBL" id="PNF15566.1"/>
    </source>
</evidence>
<keyword evidence="8" id="KW-0489">Methyltransferase</keyword>
<comment type="caution">
    <text evidence="8">The sequence shown here is derived from an EMBL/GenBank/DDBJ whole genome shotgun (WGS) entry which is preliminary data.</text>
</comment>
<keyword evidence="9" id="KW-1185">Reference proteome</keyword>
<reference evidence="8 9" key="1">
    <citation type="submission" date="2017-12" db="EMBL/GenBank/DDBJ databases">
        <title>Hemimetabolous genomes reveal molecular basis of termite eusociality.</title>
        <authorList>
            <person name="Harrison M.C."/>
            <person name="Jongepier E."/>
            <person name="Robertson H.M."/>
            <person name="Arning N."/>
            <person name="Bitard-Feildel T."/>
            <person name="Chao H."/>
            <person name="Childers C.P."/>
            <person name="Dinh H."/>
            <person name="Doddapaneni H."/>
            <person name="Dugan S."/>
            <person name="Gowin J."/>
            <person name="Greiner C."/>
            <person name="Han Y."/>
            <person name="Hu H."/>
            <person name="Hughes D.S.T."/>
            <person name="Huylmans A.-K."/>
            <person name="Kemena C."/>
            <person name="Kremer L.P.M."/>
            <person name="Lee S.L."/>
            <person name="Lopez-Ezquerra A."/>
            <person name="Mallet L."/>
            <person name="Monroy-Kuhn J.M."/>
            <person name="Moser A."/>
            <person name="Murali S.C."/>
            <person name="Muzny D.M."/>
            <person name="Otani S."/>
            <person name="Piulachs M.-D."/>
            <person name="Poelchau M."/>
            <person name="Qu J."/>
            <person name="Schaub F."/>
            <person name="Wada-Katsumata A."/>
            <person name="Worley K.C."/>
            <person name="Xie Q."/>
            <person name="Ylla G."/>
            <person name="Poulsen M."/>
            <person name="Gibbs R.A."/>
            <person name="Schal C."/>
            <person name="Richards S."/>
            <person name="Belles X."/>
            <person name="Korb J."/>
            <person name="Bornberg-Bauer E."/>
        </authorList>
    </citation>
    <scope>NUCLEOTIDE SEQUENCE [LARGE SCALE GENOMIC DNA]</scope>
    <source>
        <tissue evidence="8">Whole body</tissue>
    </source>
</reference>
<accession>A0A2J7PGV0</accession>
<sequence>MILPIMTGGKLRRFHCTVNFTTSHSYTEALKAVEGVLEITWEELNTGHWSKVPLAPRQLYTAAAIIKIDILLRSYQQGCGDKTELLQSAMKTADLGILLGAPLSSGDCSMTRVAGLLSHALSMLSSVSEQQQAVSEPSSNTEHSSVMVHNIPGIKGQMLNTLEKPSLEGFRAAHFGPRVPAKLTGCISHWPALHLWRDINYLKKVAGARTVPIELGVHYVHPTWSQKLMTVAEFIEAHIVPQTGEATPIGYLAQHPLFEQVPELMSDIFEPEYCCLSDDLGEGAVTEETDINAWFGPKGTVSPLHYDPKHNLLAQVVGEKRILLYHPDQSENLYPYEGSFLNNTAQVDPEEPDYKTFPNYKNIIAWECHLKQGEMLYIPPKWWHHVRSLSTSFSVSFWWT</sequence>
<dbReference type="Pfam" id="PF13621">
    <property type="entry name" value="Cupin_8"/>
    <property type="match status" value="1"/>
</dbReference>
<dbReference type="Gene3D" id="2.60.120.650">
    <property type="entry name" value="Cupin"/>
    <property type="match status" value="1"/>
</dbReference>
<dbReference type="EMBL" id="NEVH01025161">
    <property type="protein sequence ID" value="PNF15566.1"/>
    <property type="molecule type" value="Genomic_DNA"/>
</dbReference>
<dbReference type="Proteomes" id="UP000235965">
    <property type="component" value="Unassembled WGS sequence"/>
</dbReference>
<dbReference type="PANTHER" id="PTHR12461">
    <property type="entry name" value="HYPOXIA-INDUCIBLE FACTOR 1 ALPHA INHIBITOR-RELATED"/>
    <property type="match status" value="1"/>
</dbReference>
<dbReference type="PANTHER" id="PTHR12461:SF106">
    <property type="entry name" value="BIFUNCTIONAL PEPTIDASE AND ARGINYL-HYDROXYLASE JMJD5"/>
    <property type="match status" value="1"/>
</dbReference>
<evidence type="ECO:0000256" key="2">
    <source>
        <dbReference type="ARBA" id="ARBA00004123"/>
    </source>
</evidence>
<evidence type="ECO:0000313" key="9">
    <source>
        <dbReference type="Proteomes" id="UP000235965"/>
    </source>
</evidence>
<name>A0A2J7PGV0_9NEOP</name>
<dbReference type="AlphaFoldDB" id="A0A2J7PGV0"/>
<dbReference type="GO" id="GO:0051864">
    <property type="term" value="F:histone H3K36 demethylase activity"/>
    <property type="evidence" value="ECO:0007669"/>
    <property type="project" value="TreeGrafter"/>
</dbReference>
<dbReference type="InterPro" id="IPR003347">
    <property type="entry name" value="JmjC_dom"/>
</dbReference>
<evidence type="ECO:0000256" key="6">
    <source>
        <dbReference type="ARBA" id="ARBA00023242"/>
    </source>
</evidence>
<evidence type="ECO:0000256" key="4">
    <source>
        <dbReference type="ARBA" id="ARBA00023002"/>
    </source>
</evidence>
<dbReference type="SUPFAM" id="SSF51197">
    <property type="entry name" value="Clavaminate synthase-like"/>
    <property type="match status" value="1"/>
</dbReference>
<dbReference type="PROSITE" id="PS51184">
    <property type="entry name" value="JMJC"/>
    <property type="match status" value="1"/>
</dbReference>
<dbReference type="GO" id="GO:0005634">
    <property type="term" value="C:nucleus"/>
    <property type="evidence" value="ECO:0007669"/>
    <property type="project" value="UniProtKB-SubCell"/>
</dbReference>
<dbReference type="GO" id="GO:0008168">
    <property type="term" value="F:methyltransferase activity"/>
    <property type="evidence" value="ECO:0007669"/>
    <property type="project" value="UniProtKB-KW"/>
</dbReference>
<dbReference type="InterPro" id="IPR041667">
    <property type="entry name" value="Cupin_8"/>
</dbReference>
<organism evidence="8 9">
    <name type="scientific">Cryptotermes secundus</name>
    <dbReference type="NCBI Taxonomy" id="105785"/>
    <lineage>
        <taxon>Eukaryota</taxon>
        <taxon>Metazoa</taxon>
        <taxon>Ecdysozoa</taxon>
        <taxon>Arthropoda</taxon>
        <taxon>Hexapoda</taxon>
        <taxon>Insecta</taxon>
        <taxon>Pterygota</taxon>
        <taxon>Neoptera</taxon>
        <taxon>Polyneoptera</taxon>
        <taxon>Dictyoptera</taxon>
        <taxon>Blattodea</taxon>
        <taxon>Blattoidea</taxon>
        <taxon>Termitoidae</taxon>
        <taxon>Kalotermitidae</taxon>
        <taxon>Cryptotermitinae</taxon>
        <taxon>Cryptotermes</taxon>
    </lineage>
</organism>
<keyword evidence="3" id="KW-0479">Metal-binding</keyword>
<evidence type="ECO:0000256" key="3">
    <source>
        <dbReference type="ARBA" id="ARBA00022723"/>
    </source>
</evidence>
<evidence type="ECO:0000259" key="7">
    <source>
        <dbReference type="PROSITE" id="PS51184"/>
    </source>
</evidence>